<comment type="caution">
    <text evidence="5">The sequence shown here is derived from an EMBL/GenBank/DDBJ whole genome shotgun (WGS) entry which is preliminary data.</text>
</comment>
<dbReference type="SUPFAM" id="SSF75217">
    <property type="entry name" value="alpha/beta knot"/>
    <property type="match status" value="1"/>
</dbReference>
<dbReference type="Pfam" id="PF22435">
    <property type="entry name" value="MRM3-like_sub_bind"/>
    <property type="match status" value="1"/>
</dbReference>
<dbReference type="Proteomes" id="UP000469194">
    <property type="component" value="Unassembled WGS sequence"/>
</dbReference>
<sequence>MPISAEVMANVKAERIRRIADLTNRKTRERAGRFLIEGPQSVREAVLWHPDVVQDLYVEVSGDQPDSPFANPTIAKIAGKALQFGVYVHKATRAVMDRISSDAQGIAAVGDLHAMREALRYDDTRHDGDGEPFAAAFWQVRDPGNAGTVIRAADAAGCDAVVLVDECVDPFNPKVIRSTAGSLFHLPVIAMTTDAFLDWSHKQDMTVIAADVYGTDSRSPESLTDVLAERRDAKAAGASPVGEAILFGNEARGLPAAILEQTDRIVSIPLYGKAESLNLGTSAAVMLMSLAMAGR</sequence>
<dbReference type="Gene3D" id="3.40.1280.10">
    <property type="match status" value="1"/>
</dbReference>
<dbReference type="PANTHER" id="PTHR43191">
    <property type="entry name" value="RRNA METHYLTRANSFERASE 3"/>
    <property type="match status" value="1"/>
</dbReference>
<evidence type="ECO:0000313" key="6">
    <source>
        <dbReference type="Proteomes" id="UP000469194"/>
    </source>
</evidence>
<keyword evidence="3 5" id="KW-0808">Transferase</keyword>
<dbReference type="InterPro" id="IPR013123">
    <property type="entry name" value="SpoU_subst-bd"/>
</dbReference>
<dbReference type="CDD" id="cd18095">
    <property type="entry name" value="SpoU-like_rRNA-MTase"/>
    <property type="match status" value="1"/>
</dbReference>
<name>A0A6N9Z5U1_9BIFI</name>
<dbReference type="InterPro" id="IPR029026">
    <property type="entry name" value="tRNA_m1G_MTases_N"/>
</dbReference>
<gene>
    <name evidence="5" type="ORF">GFD25_08850</name>
</gene>
<dbReference type="GO" id="GO:0006396">
    <property type="term" value="P:RNA processing"/>
    <property type="evidence" value="ECO:0007669"/>
    <property type="project" value="InterPro"/>
</dbReference>
<dbReference type="PANTHER" id="PTHR43191:SF2">
    <property type="entry name" value="RRNA METHYLTRANSFERASE 3, MITOCHONDRIAL"/>
    <property type="match status" value="1"/>
</dbReference>
<dbReference type="RefSeq" id="WP_163232009.1">
    <property type="nucleotide sequence ID" value="NZ_WHZW01000018.1"/>
</dbReference>
<dbReference type="InterPro" id="IPR001537">
    <property type="entry name" value="SpoU_MeTrfase"/>
</dbReference>
<dbReference type="GO" id="GO:0003723">
    <property type="term" value="F:RNA binding"/>
    <property type="evidence" value="ECO:0007669"/>
    <property type="project" value="InterPro"/>
</dbReference>
<dbReference type="SUPFAM" id="SSF55315">
    <property type="entry name" value="L30e-like"/>
    <property type="match status" value="1"/>
</dbReference>
<dbReference type="SMART" id="SM00967">
    <property type="entry name" value="SpoU_sub_bind"/>
    <property type="match status" value="1"/>
</dbReference>
<dbReference type="GO" id="GO:0032259">
    <property type="term" value="P:methylation"/>
    <property type="evidence" value="ECO:0007669"/>
    <property type="project" value="UniProtKB-KW"/>
</dbReference>
<accession>A0A6N9Z5U1</accession>
<evidence type="ECO:0000256" key="3">
    <source>
        <dbReference type="ARBA" id="ARBA00022679"/>
    </source>
</evidence>
<feature type="domain" description="RNA 2-O ribose methyltransferase substrate binding" evidence="4">
    <location>
        <begin position="35"/>
        <end position="116"/>
    </location>
</feature>
<dbReference type="Gene3D" id="3.30.1330.30">
    <property type="match status" value="1"/>
</dbReference>
<comment type="similarity">
    <text evidence="1">Belongs to the class IV-like SAM-binding methyltransferase superfamily. RNA methyltransferase TrmH family.</text>
</comment>
<dbReference type="GO" id="GO:0008173">
    <property type="term" value="F:RNA methyltransferase activity"/>
    <property type="evidence" value="ECO:0007669"/>
    <property type="project" value="InterPro"/>
</dbReference>
<dbReference type="InterPro" id="IPR029064">
    <property type="entry name" value="Ribosomal_eL30-like_sf"/>
</dbReference>
<keyword evidence="6" id="KW-1185">Reference proteome</keyword>
<evidence type="ECO:0000256" key="1">
    <source>
        <dbReference type="ARBA" id="ARBA00007228"/>
    </source>
</evidence>
<evidence type="ECO:0000256" key="2">
    <source>
        <dbReference type="ARBA" id="ARBA00022603"/>
    </source>
</evidence>
<dbReference type="Pfam" id="PF00588">
    <property type="entry name" value="SpoU_methylase"/>
    <property type="match status" value="1"/>
</dbReference>
<dbReference type="EMBL" id="WHZW01000018">
    <property type="protein sequence ID" value="NEG90089.1"/>
    <property type="molecule type" value="Genomic_DNA"/>
</dbReference>
<evidence type="ECO:0000313" key="5">
    <source>
        <dbReference type="EMBL" id="NEG90089.1"/>
    </source>
</evidence>
<reference evidence="5 6" key="1">
    <citation type="submission" date="2019-10" db="EMBL/GenBank/DDBJ databases">
        <title>Bifidobacterium from non-human primates.</title>
        <authorList>
            <person name="Modesto M."/>
        </authorList>
    </citation>
    <scope>NUCLEOTIDE SEQUENCE [LARGE SCALE GENOMIC DNA]</scope>
    <source>
        <strain evidence="5 6">TRE17</strain>
    </source>
</reference>
<dbReference type="InterPro" id="IPR029028">
    <property type="entry name" value="Alpha/beta_knot_MTases"/>
</dbReference>
<protein>
    <submittedName>
        <fullName evidence="5">RNA methyltransferase</fullName>
    </submittedName>
</protein>
<evidence type="ECO:0000259" key="4">
    <source>
        <dbReference type="SMART" id="SM00967"/>
    </source>
</evidence>
<keyword evidence="2 5" id="KW-0489">Methyltransferase</keyword>
<dbReference type="InterPro" id="IPR053888">
    <property type="entry name" value="MRM3-like_sub_bind"/>
</dbReference>
<proteinExistence type="inferred from homology"/>
<dbReference type="InterPro" id="IPR051259">
    <property type="entry name" value="rRNA_Methyltransferase"/>
</dbReference>
<dbReference type="GO" id="GO:0005737">
    <property type="term" value="C:cytoplasm"/>
    <property type="evidence" value="ECO:0007669"/>
    <property type="project" value="UniProtKB-ARBA"/>
</dbReference>
<organism evidence="5 6">
    <name type="scientific">Bifidobacterium aerophilum</name>
    <dbReference type="NCBI Taxonomy" id="1798155"/>
    <lineage>
        <taxon>Bacteria</taxon>
        <taxon>Bacillati</taxon>
        <taxon>Actinomycetota</taxon>
        <taxon>Actinomycetes</taxon>
        <taxon>Bifidobacteriales</taxon>
        <taxon>Bifidobacteriaceae</taxon>
        <taxon>Bifidobacterium</taxon>
    </lineage>
</organism>
<dbReference type="AlphaFoldDB" id="A0A6N9Z5U1"/>